<dbReference type="EMBL" id="LR899010">
    <property type="protein sequence ID" value="CAD7082874.1"/>
    <property type="molecule type" value="Genomic_DNA"/>
</dbReference>
<dbReference type="Proteomes" id="UP000594454">
    <property type="component" value="Chromosome 2"/>
</dbReference>
<organism evidence="1 2">
    <name type="scientific">Hermetia illucens</name>
    <name type="common">Black soldier fly</name>
    <dbReference type="NCBI Taxonomy" id="343691"/>
    <lineage>
        <taxon>Eukaryota</taxon>
        <taxon>Metazoa</taxon>
        <taxon>Ecdysozoa</taxon>
        <taxon>Arthropoda</taxon>
        <taxon>Hexapoda</taxon>
        <taxon>Insecta</taxon>
        <taxon>Pterygota</taxon>
        <taxon>Neoptera</taxon>
        <taxon>Endopterygota</taxon>
        <taxon>Diptera</taxon>
        <taxon>Brachycera</taxon>
        <taxon>Stratiomyomorpha</taxon>
        <taxon>Stratiomyidae</taxon>
        <taxon>Hermetiinae</taxon>
        <taxon>Hermetia</taxon>
    </lineage>
</organism>
<dbReference type="AlphaFoldDB" id="A0A7R8YUL0"/>
<accession>A0A7R8YUL0</accession>
<dbReference type="InParanoid" id="A0A7R8YUL0"/>
<reference evidence="1 2" key="1">
    <citation type="submission" date="2020-11" db="EMBL/GenBank/DDBJ databases">
        <authorList>
            <person name="Wallbank WR R."/>
            <person name="Pardo Diaz C."/>
            <person name="Kozak K."/>
            <person name="Martin S."/>
            <person name="Jiggins C."/>
            <person name="Moest M."/>
            <person name="Warren A I."/>
            <person name="Generalovic N T."/>
            <person name="Byers J.R.P. K."/>
            <person name="Montejo-Kovacevich G."/>
            <person name="Yen C E."/>
        </authorList>
    </citation>
    <scope>NUCLEOTIDE SEQUENCE [LARGE SCALE GENOMIC DNA]</scope>
</reference>
<proteinExistence type="predicted"/>
<evidence type="ECO:0000313" key="1">
    <source>
        <dbReference type="EMBL" id="CAD7082874.1"/>
    </source>
</evidence>
<sequence length="32" mass="3734">MLSLIKAAHRGQLWNYLNIRCNAPFFTCPEIL</sequence>
<name>A0A7R8YUL0_HERIL</name>
<feature type="non-terminal residue" evidence="1">
    <location>
        <position position="1"/>
    </location>
</feature>
<keyword evidence="2" id="KW-1185">Reference proteome</keyword>
<protein>
    <submittedName>
        <fullName evidence="1">Uncharacterized protein</fullName>
    </submittedName>
</protein>
<gene>
    <name evidence="1" type="ORF">HERILL_LOCUS5875</name>
</gene>
<evidence type="ECO:0000313" key="2">
    <source>
        <dbReference type="Proteomes" id="UP000594454"/>
    </source>
</evidence>